<dbReference type="OrthoDB" id="128241at2"/>
<keyword evidence="3" id="KW-1185">Reference proteome</keyword>
<organism evidence="2 3">
    <name type="scientific">Eubacterium ruminantium</name>
    <dbReference type="NCBI Taxonomy" id="42322"/>
    <lineage>
        <taxon>Bacteria</taxon>
        <taxon>Bacillati</taxon>
        <taxon>Bacillota</taxon>
        <taxon>Clostridia</taxon>
        <taxon>Eubacteriales</taxon>
        <taxon>Eubacteriaceae</taxon>
        <taxon>Eubacterium</taxon>
    </lineage>
</organism>
<dbReference type="InterPro" id="IPR013022">
    <property type="entry name" value="Xyl_isomerase-like_TIM-brl"/>
</dbReference>
<dbReference type="Pfam" id="PF01261">
    <property type="entry name" value="AP_endonuc_2"/>
    <property type="match status" value="1"/>
</dbReference>
<accession>A0A1T4QT58</accession>
<protein>
    <submittedName>
        <fullName evidence="2">Sugar phosphate isomerase/epimerase</fullName>
    </submittedName>
</protein>
<dbReference type="InterPro" id="IPR050312">
    <property type="entry name" value="IolE/XylAMocC-like"/>
</dbReference>
<dbReference type="EMBL" id="FUXA01000026">
    <property type="protein sequence ID" value="SKA06942.1"/>
    <property type="molecule type" value="Genomic_DNA"/>
</dbReference>
<dbReference type="SUPFAM" id="SSF51658">
    <property type="entry name" value="Xylose isomerase-like"/>
    <property type="match status" value="1"/>
</dbReference>
<dbReference type="RefSeq" id="WP_078788285.1">
    <property type="nucleotide sequence ID" value="NZ_FMTO01000026.1"/>
</dbReference>
<dbReference type="PANTHER" id="PTHR12110">
    <property type="entry name" value="HYDROXYPYRUVATE ISOMERASE"/>
    <property type="match status" value="1"/>
</dbReference>
<dbReference type="Proteomes" id="UP000189857">
    <property type="component" value="Unassembled WGS sequence"/>
</dbReference>
<keyword evidence="2" id="KW-0413">Isomerase</keyword>
<reference evidence="2 3" key="1">
    <citation type="submission" date="2017-02" db="EMBL/GenBank/DDBJ databases">
        <authorList>
            <person name="Peterson S.W."/>
        </authorList>
    </citation>
    <scope>NUCLEOTIDE SEQUENCE [LARGE SCALE GENOMIC DNA]</scope>
    <source>
        <strain evidence="2 3">ATCC 17233</strain>
    </source>
</reference>
<sequence>MILGGTVTGEFKTPEEWEELLIRSGFKAITAPFCCEDDENLIRKYMDIIERNHVKISEIGVWRNILIGQDIDYAVNQLKLADKLGIECCVNIVGTVSSLSWDAADVSNFTDDNYVTIVKSIRQVIDEAAPTKAYYTIEPMPWMIPDGPDVYLKLIDDVDRERFAVHMDFVNMINSPRRFLCACDFVEDCFKKLSPFIKSTHIKDSRMDVTKYTTHIDECPPGEGNLDYPKILQILDKYLPKDGAILLEHMSTFEEYDKAFKYVKNAAEKAGVEV</sequence>
<proteinExistence type="predicted"/>
<name>A0A1T4QT58_9FIRM</name>
<dbReference type="AlphaFoldDB" id="A0A1T4QT58"/>
<dbReference type="GO" id="GO:0016853">
    <property type="term" value="F:isomerase activity"/>
    <property type="evidence" value="ECO:0007669"/>
    <property type="project" value="UniProtKB-KW"/>
</dbReference>
<dbReference type="InterPro" id="IPR036237">
    <property type="entry name" value="Xyl_isomerase-like_sf"/>
</dbReference>
<evidence type="ECO:0000313" key="2">
    <source>
        <dbReference type="EMBL" id="SKA06942.1"/>
    </source>
</evidence>
<gene>
    <name evidence="2" type="ORF">SAMN02745110_02513</name>
</gene>
<evidence type="ECO:0000259" key="1">
    <source>
        <dbReference type="Pfam" id="PF01261"/>
    </source>
</evidence>
<evidence type="ECO:0000313" key="3">
    <source>
        <dbReference type="Proteomes" id="UP000189857"/>
    </source>
</evidence>
<dbReference type="Gene3D" id="3.20.20.150">
    <property type="entry name" value="Divalent-metal-dependent TIM barrel enzymes"/>
    <property type="match status" value="1"/>
</dbReference>
<feature type="domain" description="Xylose isomerase-like TIM barrel" evidence="1">
    <location>
        <begin position="70"/>
        <end position="260"/>
    </location>
</feature>